<dbReference type="PANTHER" id="PTHR34818:SF1">
    <property type="entry name" value="PROTEIN BLI-3"/>
    <property type="match status" value="1"/>
</dbReference>
<dbReference type="AlphaFoldDB" id="A0A2P1NN00"/>
<reference evidence="3" key="1">
    <citation type="submission" date="2018-03" db="EMBL/GenBank/DDBJ databases">
        <title>Genome sequencing of Melaminivora sp. strain SC2-7.</title>
        <authorList>
            <person name="Kim S.-J."/>
            <person name="Heo J."/>
            <person name="Ahn J.-H."/>
            <person name="Kwon S.-W."/>
        </authorList>
    </citation>
    <scope>NUCLEOTIDE SEQUENCE [LARGE SCALE GENOMIC DNA]</scope>
    <source>
        <strain evidence="3">SC2-7</strain>
    </source>
</reference>
<feature type="domain" description="General stress protein FMN-binding split barrel" evidence="1">
    <location>
        <begin position="24"/>
        <end position="149"/>
    </location>
</feature>
<evidence type="ECO:0000259" key="1">
    <source>
        <dbReference type="Pfam" id="PF16242"/>
    </source>
</evidence>
<dbReference type="KEGG" id="melm:C7H73_12450"/>
<dbReference type="Proteomes" id="UP000241829">
    <property type="component" value="Chromosome"/>
</dbReference>
<organism evidence="2 3">
    <name type="scientific">Pulveribacter suum</name>
    <dbReference type="NCBI Taxonomy" id="2116657"/>
    <lineage>
        <taxon>Bacteria</taxon>
        <taxon>Pseudomonadati</taxon>
        <taxon>Pseudomonadota</taxon>
        <taxon>Betaproteobacteria</taxon>
        <taxon>Burkholderiales</taxon>
        <taxon>Comamonadaceae</taxon>
        <taxon>Pulveribacter</taxon>
    </lineage>
</organism>
<accession>A0A2P1NN00</accession>
<dbReference type="PANTHER" id="PTHR34818">
    <property type="entry name" value="PROTEIN BLI-3"/>
    <property type="match status" value="1"/>
</dbReference>
<dbReference type="Gene3D" id="2.30.110.10">
    <property type="entry name" value="Electron Transport, Fmn-binding Protein, Chain A"/>
    <property type="match status" value="1"/>
</dbReference>
<dbReference type="EMBL" id="CP027792">
    <property type="protein sequence ID" value="AVP58397.1"/>
    <property type="molecule type" value="Genomic_DNA"/>
</dbReference>
<keyword evidence="3" id="KW-1185">Reference proteome</keyword>
<dbReference type="InterPro" id="IPR052917">
    <property type="entry name" value="Stress-Dev_Protein"/>
</dbReference>
<dbReference type="SUPFAM" id="SSF50475">
    <property type="entry name" value="FMN-binding split barrel"/>
    <property type="match status" value="1"/>
</dbReference>
<dbReference type="InterPro" id="IPR012349">
    <property type="entry name" value="Split_barrel_FMN-bd"/>
</dbReference>
<evidence type="ECO:0000313" key="2">
    <source>
        <dbReference type="EMBL" id="AVP58397.1"/>
    </source>
</evidence>
<gene>
    <name evidence="2" type="ORF">C7H73_12450</name>
</gene>
<protein>
    <submittedName>
        <fullName evidence="2">Pyridoxamine 5'-phosphate oxidase</fullName>
    </submittedName>
</protein>
<dbReference type="Pfam" id="PF16242">
    <property type="entry name" value="Pyrid_ox_like"/>
    <property type="match status" value="1"/>
</dbReference>
<evidence type="ECO:0000313" key="3">
    <source>
        <dbReference type="Proteomes" id="UP000241829"/>
    </source>
</evidence>
<dbReference type="InterPro" id="IPR038725">
    <property type="entry name" value="YdaG_split_barrel_FMN-bd"/>
</dbReference>
<name>A0A2P1NN00_9BURK</name>
<sequence>MSRCQNASSAFHHSGAHMKRSQEFRDVAKAMGTIDFCMMQTVGPHGVSTRPMSNNGEVEYDGDNWFFTSAGTAKVRDIQQDARVQLVFADTKAVNFISVWGQGEVIQDADLKKKLWRKELQEWFPEGPEDEGVLLIKVSATRIQSWGQMGEHALDLDAR</sequence>
<proteinExistence type="predicted"/>